<dbReference type="InterPro" id="IPR029068">
    <property type="entry name" value="Glyas_Bleomycin-R_OHBP_Dase"/>
</dbReference>
<reference evidence="3" key="1">
    <citation type="submission" date="2016-07" db="EMBL/GenBank/DDBJ databases">
        <authorList>
            <person name="Florea S."/>
            <person name="Webb J.S."/>
            <person name="Jaromczyk J."/>
            <person name="Schardl C.L."/>
        </authorList>
    </citation>
    <scope>NUCLEOTIDE SEQUENCE [LARGE SCALE GENOMIC DNA]</scope>
    <source>
        <strain evidence="3">CC-VM-7</strain>
    </source>
</reference>
<dbReference type="AlphaFoldDB" id="A0A1B8ZS28"/>
<accession>A0A1B8ZS28</accession>
<dbReference type="OrthoDB" id="66829at2"/>
<evidence type="ECO:0000313" key="3">
    <source>
        <dbReference type="Proteomes" id="UP000093432"/>
    </source>
</evidence>
<dbReference type="SUPFAM" id="SSF54593">
    <property type="entry name" value="Glyoxalase/Bleomycin resistance protein/Dihydroxybiphenyl dioxygenase"/>
    <property type="match status" value="1"/>
</dbReference>
<dbReference type="PROSITE" id="PS51819">
    <property type="entry name" value="VOC"/>
    <property type="match status" value="1"/>
</dbReference>
<dbReference type="Pfam" id="PF00903">
    <property type="entry name" value="Glyoxalase"/>
    <property type="match status" value="1"/>
</dbReference>
<organism evidence="2 3">
    <name type="scientific">Chryseobacterium arthrosphaerae</name>
    <dbReference type="NCBI Taxonomy" id="651561"/>
    <lineage>
        <taxon>Bacteria</taxon>
        <taxon>Pseudomonadati</taxon>
        <taxon>Bacteroidota</taxon>
        <taxon>Flavobacteriia</taxon>
        <taxon>Flavobacteriales</taxon>
        <taxon>Weeksellaceae</taxon>
        <taxon>Chryseobacterium group</taxon>
        <taxon>Chryseobacterium</taxon>
    </lineage>
</organism>
<comment type="caution">
    <text evidence="2">The sequence shown here is derived from an EMBL/GenBank/DDBJ whole genome shotgun (WGS) entry which is preliminary data.</text>
</comment>
<evidence type="ECO:0000259" key="1">
    <source>
        <dbReference type="PROSITE" id="PS51819"/>
    </source>
</evidence>
<dbReference type="EMBL" id="MAYG01000001">
    <property type="protein sequence ID" value="OCA74394.1"/>
    <property type="molecule type" value="Genomic_DNA"/>
</dbReference>
<dbReference type="Proteomes" id="UP000093432">
    <property type="component" value="Unassembled WGS sequence"/>
</dbReference>
<proteinExistence type="predicted"/>
<gene>
    <name evidence="2" type="ORF">BBI00_08645</name>
</gene>
<feature type="domain" description="VOC" evidence="1">
    <location>
        <begin position="3"/>
        <end position="119"/>
    </location>
</feature>
<dbReference type="InterPro" id="IPR004360">
    <property type="entry name" value="Glyas_Fos-R_dOase_dom"/>
</dbReference>
<protein>
    <submittedName>
        <fullName evidence="2">Glyoxalase</fullName>
    </submittedName>
</protein>
<dbReference type="RefSeq" id="WP_065398383.1">
    <property type="nucleotide sequence ID" value="NZ_JAKYXH010000001.1"/>
</dbReference>
<name>A0A1B8ZS28_9FLAO</name>
<dbReference type="STRING" id="651561.BBI00_08645"/>
<dbReference type="InterPro" id="IPR037523">
    <property type="entry name" value="VOC_core"/>
</dbReference>
<sequence>MIQFTGLRPILWTENLDDTIGFYMRVLGFTLMGRNDDWQWASLRKDEIYIMLSQPNEHEKTAGIGFSGSFYFNVNKVDELWEDLKTKARICYEIETFEWGMREFGIYDNNGYILQFGEPTDNIGNTE</sequence>
<dbReference type="Gene3D" id="3.10.180.10">
    <property type="entry name" value="2,3-Dihydroxybiphenyl 1,2-Dioxygenase, domain 1"/>
    <property type="match status" value="1"/>
</dbReference>
<evidence type="ECO:0000313" key="2">
    <source>
        <dbReference type="EMBL" id="OCA74394.1"/>
    </source>
</evidence>